<sequence>MYVCVRTLAKVSSGISEVKELDVKMHETKCMLGENGCSGFFKRSIHRNRVYTCRAQADLHGKCPVDKTHRNQCRACRLKKCFEASMNKDAVQHERGPRKPKFLKDPIKSTGSSHLQHHHHHHNHLHHSGLIPDNPLAAAAAAAAVLSGTLDFGSNSIRPPPPPPPQPPPPPSSQESYGRTDSPTLILPPFESISAATHFRIDTNGFTIGNGGNSSSIGSTEQLVNFHKLVNCKANFISSDTTNWSHLLPSPLAIPLSTVSSTKTITKPESRTSNSSSTSGLYSVELDELYFNSLKLLTSSASSNSNHNNISDANNIGKIFRSFDPLTMEHASMINHQNKIITNQMIPNKQIEPQQQQHQKPKLSMERNIIVDDLISIGSEVEMVDDENEVIENGEENKEQNNGKSNSNHNNQILQYPLETMVSNHFANDQNSIQEINLRLLVLTIQWIKNLPLFTMLSMNDQKRLFEESWKELFIINLAHWTITINVRESLTHVQQTIDSFLDRIGTNTQLIKEVDEDDIDDKQPLLVNFDDESNESMMWMLMKSKIKSKINVNDRQKQKSKRMISDTMMMIIQNDIHNIEDVIERFRMFGPDGTELACLKAIALFKPETADIVDRVAVERLQDQAQCVLNDYVSRKLSNQTTNNINDQNIFTLIGASKQQTNKFVNDENRLGKLMLLLPMLRKISTQTIEQIFFHNLSMMINGHVRPSIPDIIAEIYRQ</sequence>
<keyword evidence="2" id="KW-0863">Zinc-finger</keyword>
<dbReference type="InterPro" id="IPR035500">
    <property type="entry name" value="NHR-like_dom_sf"/>
</dbReference>
<dbReference type="PROSITE" id="PS51030">
    <property type="entry name" value="NUCLEAR_REC_DBD_2"/>
    <property type="match status" value="1"/>
</dbReference>
<keyword evidence="7" id="KW-0675">Receptor</keyword>
<evidence type="ECO:0000256" key="4">
    <source>
        <dbReference type="ARBA" id="ARBA00023015"/>
    </source>
</evidence>
<evidence type="ECO:0000256" key="7">
    <source>
        <dbReference type="ARBA" id="ARBA00023170"/>
    </source>
</evidence>
<keyword evidence="8" id="KW-0539">Nucleus</keyword>
<evidence type="ECO:0000256" key="9">
    <source>
        <dbReference type="SAM" id="MobiDB-lite"/>
    </source>
</evidence>
<protein>
    <submittedName>
        <fullName evidence="12">Uncharacterized protein</fullName>
    </submittedName>
</protein>
<keyword evidence="1" id="KW-0479">Metal-binding</keyword>
<evidence type="ECO:0000259" key="11">
    <source>
        <dbReference type="PROSITE" id="PS51843"/>
    </source>
</evidence>
<proteinExistence type="predicted"/>
<evidence type="ECO:0000256" key="5">
    <source>
        <dbReference type="ARBA" id="ARBA00023125"/>
    </source>
</evidence>
<dbReference type="PROSITE" id="PS51843">
    <property type="entry name" value="NR_LBD"/>
    <property type="match status" value="1"/>
</dbReference>
<gene>
    <name evidence="12" type="ORF">RDWZM_009918</name>
</gene>
<dbReference type="OMA" id="RCISIES"/>
<feature type="region of interest" description="Disordered" evidence="9">
    <location>
        <begin position="91"/>
        <end position="128"/>
    </location>
</feature>
<keyword evidence="4" id="KW-0805">Transcription regulation</keyword>
<dbReference type="InterPro" id="IPR001723">
    <property type="entry name" value="Nuclear_hrmn_rcpt"/>
</dbReference>
<dbReference type="GO" id="GO:0003700">
    <property type="term" value="F:DNA-binding transcription factor activity"/>
    <property type="evidence" value="ECO:0007669"/>
    <property type="project" value="InterPro"/>
</dbReference>
<evidence type="ECO:0000313" key="13">
    <source>
        <dbReference type="Proteomes" id="UP001142055"/>
    </source>
</evidence>
<dbReference type="InterPro" id="IPR001628">
    <property type="entry name" value="Znf_hrmn_rcpt"/>
</dbReference>
<name>A0A9Q0LVU2_BLOTA</name>
<dbReference type="AlphaFoldDB" id="A0A9Q0LVU2"/>
<feature type="compositionally biased region" description="Pro residues" evidence="9">
    <location>
        <begin position="158"/>
        <end position="172"/>
    </location>
</feature>
<feature type="domain" description="NR LBD" evidence="11">
    <location>
        <begin position="405"/>
        <end position="715"/>
    </location>
</feature>
<evidence type="ECO:0000313" key="12">
    <source>
        <dbReference type="EMBL" id="KAJ6215418.1"/>
    </source>
</evidence>
<evidence type="ECO:0000256" key="3">
    <source>
        <dbReference type="ARBA" id="ARBA00022833"/>
    </source>
</evidence>
<dbReference type="EMBL" id="JAPWDV010000004">
    <property type="protein sequence ID" value="KAJ6215418.1"/>
    <property type="molecule type" value="Genomic_DNA"/>
</dbReference>
<keyword evidence="5" id="KW-0238">DNA-binding</keyword>
<dbReference type="Proteomes" id="UP001142055">
    <property type="component" value="Chromosome 4"/>
</dbReference>
<keyword evidence="13" id="KW-1185">Reference proteome</keyword>
<dbReference type="SMART" id="SM00399">
    <property type="entry name" value="ZnF_C4"/>
    <property type="match status" value="1"/>
</dbReference>
<feature type="domain" description="Nuclear receptor" evidence="10">
    <location>
        <begin position="1"/>
        <end position="93"/>
    </location>
</feature>
<dbReference type="InterPro" id="IPR000536">
    <property type="entry name" value="Nucl_hrmn_rcpt_lig-bd"/>
</dbReference>
<feature type="region of interest" description="Disordered" evidence="9">
    <location>
        <begin position="150"/>
        <end position="184"/>
    </location>
</feature>
<evidence type="ECO:0000256" key="8">
    <source>
        <dbReference type="ARBA" id="ARBA00023242"/>
    </source>
</evidence>
<feature type="compositionally biased region" description="Basic residues" evidence="9">
    <location>
        <begin position="115"/>
        <end position="127"/>
    </location>
</feature>
<accession>A0A9Q0LVU2</accession>
<dbReference type="PANTHER" id="PTHR24083">
    <property type="entry name" value="NUCLEAR HORMONE RECEPTOR"/>
    <property type="match status" value="1"/>
</dbReference>
<feature type="compositionally biased region" description="Basic and acidic residues" evidence="9">
    <location>
        <begin position="91"/>
        <end position="107"/>
    </location>
</feature>
<organism evidence="12 13">
    <name type="scientific">Blomia tropicalis</name>
    <name type="common">Mite</name>
    <dbReference type="NCBI Taxonomy" id="40697"/>
    <lineage>
        <taxon>Eukaryota</taxon>
        <taxon>Metazoa</taxon>
        <taxon>Ecdysozoa</taxon>
        <taxon>Arthropoda</taxon>
        <taxon>Chelicerata</taxon>
        <taxon>Arachnida</taxon>
        <taxon>Acari</taxon>
        <taxon>Acariformes</taxon>
        <taxon>Sarcoptiformes</taxon>
        <taxon>Astigmata</taxon>
        <taxon>Glycyphagoidea</taxon>
        <taxon>Echimyopodidae</taxon>
        <taxon>Blomia</taxon>
    </lineage>
</organism>
<dbReference type="PRINTS" id="PR00398">
    <property type="entry name" value="STRDHORMONER"/>
</dbReference>
<dbReference type="InterPro" id="IPR050274">
    <property type="entry name" value="Nuclear_hormone_rcpt_NR2"/>
</dbReference>
<dbReference type="GO" id="GO:0043565">
    <property type="term" value="F:sequence-specific DNA binding"/>
    <property type="evidence" value="ECO:0007669"/>
    <property type="project" value="InterPro"/>
</dbReference>
<dbReference type="Gene3D" id="1.10.565.10">
    <property type="entry name" value="Retinoid X Receptor"/>
    <property type="match status" value="1"/>
</dbReference>
<reference evidence="12" key="1">
    <citation type="submission" date="2022-12" db="EMBL/GenBank/DDBJ databases">
        <title>Genome assemblies of Blomia tropicalis.</title>
        <authorList>
            <person name="Cui Y."/>
        </authorList>
    </citation>
    <scope>NUCLEOTIDE SEQUENCE</scope>
    <source>
        <tissue evidence="12">Adult mites</tissue>
    </source>
</reference>
<evidence type="ECO:0000256" key="2">
    <source>
        <dbReference type="ARBA" id="ARBA00022771"/>
    </source>
</evidence>
<dbReference type="GO" id="GO:0008270">
    <property type="term" value="F:zinc ion binding"/>
    <property type="evidence" value="ECO:0007669"/>
    <property type="project" value="UniProtKB-KW"/>
</dbReference>
<dbReference type="Gene3D" id="3.30.50.10">
    <property type="entry name" value="Erythroid Transcription Factor GATA-1, subunit A"/>
    <property type="match status" value="1"/>
</dbReference>
<evidence type="ECO:0000256" key="6">
    <source>
        <dbReference type="ARBA" id="ARBA00023163"/>
    </source>
</evidence>
<dbReference type="SMART" id="SM00430">
    <property type="entry name" value="HOLI"/>
    <property type="match status" value="1"/>
</dbReference>
<dbReference type="SUPFAM" id="SSF48508">
    <property type="entry name" value="Nuclear receptor ligand-binding domain"/>
    <property type="match status" value="1"/>
</dbReference>
<dbReference type="InterPro" id="IPR013088">
    <property type="entry name" value="Znf_NHR/GATA"/>
</dbReference>
<evidence type="ECO:0000256" key="1">
    <source>
        <dbReference type="ARBA" id="ARBA00022723"/>
    </source>
</evidence>
<dbReference type="Pfam" id="PF00104">
    <property type="entry name" value="Hormone_recep"/>
    <property type="match status" value="2"/>
</dbReference>
<keyword evidence="6" id="KW-0804">Transcription</keyword>
<dbReference type="Pfam" id="PF00105">
    <property type="entry name" value="zf-C4"/>
    <property type="match status" value="1"/>
</dbReference>
<comment type="caution">
    <text evidence="12">The sequence shown here is derived from an EMBL/GenBank/DDBJ whole genome shotgun (WGS) entry which is preliminary data.</text>
</comment>
<keyword evidence="3" id="KW-0862">Zinc</keyword>
<dbReference type="SUPFAM" id="SSF57716">
    <property type="entry name" value="Glucocorticoid receptor-like (DNA-binding domain)"/>
    <property type="match status" value="1"/>
</dbReference>
<evidence type="ECO:0000259" key="10">
    <source>
        <dbReference type="PROSITE" id="PS51030"/>
    </source>
</evidence>